<dbReference type="Pfam" id="PF02518">
    <property type="entry name" value="HATPase_c"/>
    <property type="match status" value="1"/>
</dbReference>
<dbReference type="EC" id="2.7.13.3" evidence="3"/>
<keyword evidence="7" id="KW-0418">Kinase</keyword>
<dbReference type="Pfam" id="PF00672">
    <property type="entry name" value="HAMP"/>
    <property type="match status" value="1"/>
</dbReference>
<dbReference type="SMART" id="SM00387">
    <property type="entry name" value="HATPase_c"/>
    <property type="match status" value="1"/>
</dbReference>
<feature type="domain" description="Histidine kinase" evidence="12">
    <location>
        <begin position="257"/>
        <end position="470"/>
    </location>
</feature>
<evidence type="ECO:0000256" key="7">
    <source>
        <dbReference type="ARBA" id="ARBA00022777"/>
    </source>
</evidence>
<dbReference type="InParanoid" id="A0A6N7ER08"/>
<dbReference type="Proteomes" id="UP000471298">
    <property type="component" value="Unassembled WGS sequence"/>
</dbReference>
<dbReference type="InterPro" id="IPR005467">
    <property type="entry name" value="His_kinase_dom"/>
</dbReference>
<dbReference type="SUPFAM" id="SSF158472">
    <property type="entry name" value="HAMP domain-like"/>
    <property type="match status" value="1"/>
</dbReference>
<dbReference type="SMART" id="SM00388">
    <property type="entry name" value="HisKA"/>
    <property type="match status" value="1"/>
</dbReference>
<sequence length="470" mass="52407">MPSQIVDTLPFRYTLAFAFFIMVAVIFGLGHVYLFTYQALETQAKNQIAAEIAIFRDNPTLANQQANQQAGQQTGQQVGATTLKIWAHDLSKPLPDSLRQQLLNHPQKLYQPHDFFTTPQHTNIKPGMIVGAVSLPVAPDAGYTAHTAPHHTESLLLIALPVDNKPLLRTLLYTLFYLVISIFLLMVVYSYMIGLRSQQKIKTIDSAARDIMAGNLDKRIPIYRHDRDEYSQLAKTLNAMLDKISALMKSTKQVNNHIAHDLRSPLNRLRSRMEIALLNVRDPVDYQNALADSIADCDSLLQTFNALLLIGNLESGARHYHLKPLDLHPLLQDLADLYSAVAEEKNHQFSDQISPHLTVLGHPDLLAQAIGNLLENAMKYTPEGGEISLQALPRGEFALIRITDNGPGIPAQMRDNVFDSFTRLDEARSLPGTGLGMSIVRAVIQAHHASIQLSDNQPGLCVEIRLRLRH</sequence>
<dbReference type="SUPFAM" id="SSF47384">
    <property type="entry name" value="Homodimeric domain of signal transducing histidine kinase"/>
    <property type="match status" value="1"/>
</dbReference>
<dbReference type="InterPro" id="IPR004358">
    <property type="entry name" value="Sig_transdc_His_kin-like_C"/>
</dbReference>
<evidence type="ECO:0000256" key="5">
    <source>
        <dbReference type="ARBA" id="ARBA00022679"/>
    </source>
</evidence>
<organism evidence="14 15">
    <name type="scientific">Ostreibacterium oceani</name>
    <dbReference type="NCBI Taxonomy" id="2654998"/>
    <lineage>
        <taxon>Bacteria</taxon>
        <taxon>Pseudomonadati</taxon>
        <taxon>Pseudomonadota</taxon>
        <taxon>Gammaproteobacteria</taxon>
        <taxon>Cardiobacteriales</taxon>
        <taxon>Ostreibacteriaceae</taxon>
        <taxon>Ostreibacterium</taxon>
    </lineage>
</organism>
<feature type="domain" description="HAMP" evidence="13">
    <location>
        <begin position="195"/>
        <end position="249"/>
    </location>
</feature>
<dbReference type="CDD" id="cd00075">
    <property type="entry name" value="HATPase"/>
    <property type="match status" value="1"/>
</dbReference>
<gene>
    <name evidence="14" type="ORF">GCU85_00920</name>
</gene>
<feature type="transmembrane region" description="Helical" evidence="11">
    <location>
        <begin position="12"/>
        <end position="35"/>
    </location>
</feature>
<evidence type="ECO:0000313" key="15">
    <source>
        <dbReference type="Proteomes" id="UP000471298"/>
    </source>
</evidence>
<keyword evidence="9" id="KW-0902">Two-component regulatory system</keyword>
<reference evidence="14 15" key="1">
    <citation type="submission" date="2019-10" db="EMBL/GenBank/DDBJ databases">
        <title>Cardiobacteriales fam. a chemoheterotrophic member of the order Cardiobacteriales, and proposal of Cardiobacteriales fam. nov.</title>
        <authorList>
            <person name="Wang C."/>
        </authorList>
    </citation>
    <scope>NUCLEOTIDE SEQUENCE [LARGE SCALE GENOMIC DNA]</scope>
    <source>
        <strain evidence="14 15">ML27</strain>
    </source>
</reference>
<keyword evidence="15" id="KW-1185">Reference proteome</keyword>
<dbReference type="FunCoup" id="A0A6N7ER08">
    <property type="interactions" value="83"/>
</dbReference>
<dbReference type="InterPro" id="IPR003661">
    <property type="entry name" value="HisK_dim/P_dom"/>
</dbReference>
<evidence type="ECO:0000256" key="11">
    <source>
        <dbReference type="SAM" id="Phobius"/>
    </source>
</evidence>
<evidence type="ECO:0000256" key="6">
    <source>
        <dbReference type="ARBA" id="ARBA00022692"/>
    </source>
</evidence>
<evidence type="ECO:0000256" key="8">
    <source>
        <dbReference type="ARBA" id="ARBA00022989"/>
    </source>
</evidence>
<dbReference type="InterPro" id="IPR036890">
    <property type="entry name" value="HATPase_C_sf"/>
</dbReference>
<dbReference type="AlphaFoldDB" id="A0A6N7ER08"/>
<dbReference type="PANTHER" id="PTHR45436:SF8">
    <property type="entry name" value="HISTIDINE KINASE"/>
    <property type="match status" value="1"/>
</dbReference>
<dbReference type="GO" id="GO:0005886">
    <property type="term" value="C:plasma membrane"/>
    <property type="evidence" value="ECO:0007669"/>
    <property type="project" value="TreeGrafter"/>
</dbReference>
<evidence type="ECO:0000256" key="4">
    <source>
        <dbReference type="ARBA" id="ARBA00022553"/>
    </source>
</evidence>
<dbReference type="PROSITE" id="PS50109">
    <property type="entry name" value="HIS_KIN"/>
    <property type="match status" value="1"/>
</dbReference>
<dbReference type="CDD" id="cd00082">
    <property type="entry name" value="HisKA"/>
    <property type="match status" value="1"/>
</dbReference>
<dbReference type="EMBL" id="WHNW01000001">
    <property type="protein sequence ID" value="MPV85294.1"/>
    <property type="molecule type" value="Genomic_DNA"/>
</dbReference>
<comment type="catalytic activity">
    <reaction evidence="1">
        <text>ATP + protein L-histidine = ADP + protein N-phospho-L-histidine.</text>
        <dbReference type="EC" id="2.7.13.3"/>
    </reaction>
</comment>
<keyword evidence="5" id="KW-0808">Transferase</keyword>
<dbReference type="SUPFAM" id="SSF55874">
    <property type="entry name" value="ATPase domain of HSP90 chaperone/DNA topoisomerase II/histidine kinase"/>
    <property type="match status" value="1"/>
</dbReference>
<accession>A0A6N7ER08</accession>
<proteinExistence type="predicted"/>
<evidence type="ECO:0000256" key="1">
    <source>
        <dbReference type="ARBA" id="ARBA00000085"/>
    </source>
</evidence>
<dbReference type="Gene3D" id="3.30.565.10">
    <property type="entry name" value="Histidine kinase-like ATPase, C-terminal domain"/>
    <property type="match status" value="1"/>
</dbReference>
<dbReference type="PRINTS" id="PR00344">
    <property type="entry name" value="BCTRLSENSOR"/>
</dbReference>
<name>A0A6N7ER08_9GAMM</name>
<dbReference type="RefSeq" id="WP_152808402.1">
    <property type="nucleotide sequence ID" value="NZ_WHNW01000001.1"/>
</dbReference>
<keyword evidence="8 11" id="KW-1133">Transmembrane helix</keyword>
<feature type="transmembrane region" description="Helical" evidence="11">
    <location>
        <begin position="171"/>
        <end position="192"/>
    </location>
</feature>
<comment type="subcellular location">
    <subcellularLocation>
        <location evidence="2">Membrane</location>
    </subcellularLocation>
</comment>
<evidence type="ECO:0000259" key="12">
    <source>
        <dbReference type="PROSITE" id="PS50109"/>
    </source>
</evidence>
<dbReference type="PROSITE" id="PS50885">
    <property type="entry name" value="HAMP"/>
    <property type="match status" value="1"/>
</dbReference>
<evidence type="ECO:0000256" key="2">
    <source>
        <dbReference type="ARBA" id="ARBA00004370"/>
    </source>
</evidence>
<dbReference type="SMART" id="SM00304">
    <property type="entry name" value="HAMP"/>
    <property type="match status" value="1"/>
</dbReference>
<dbReference type="InterPro" id="IPR003660">
    <property type="entry name" value="HAMP_dom"/>
</dbReference>
<dbReference type="PANTHER" id="PTHR45436">
    <property type="entry name" value="SENSOR HISTIDINE KINASE YKOH"/>
    <property type="match status" value="1"/>
</dbReference>
<evidence type="ECO:0000313" key="14">
    <source>
        <dbReference type="EMBL" id="MPV85294.1"/>
    </source>
</evidence>
<dbReference type="CDD" id="cd06225">
    <property type="entry name" value="HAMP"/>
    <property type="match status" value="1"/>
</dbReference>
<dbReference type="InterPro" id="IPR050428">
    <property type="entry name" value="TCS_sensor_his_kinase"/>
</dbReference>
<dbReference type="GO" id="GO:0000155">
    <property type="term" value="F:phosphorelay sensor kinase activity"/>
    <property type="evidence" value="ECO:0007669"/>
    <property type="project" value="InterPro"/>
</dbReference>
<evidence type="ECO:0000256" key="9">
    <source>
        <dbReference type="ARBA" id="ARBA00023012"/>
    </source>
</evidence>
<evidence type="ECO:0000259" key="13">
    <source>
        <dbReference type="PROSITE" id="PS50885"/>
    </source>
</evidence>
<keyword evidence="10 11" id="KW-0472">Membrane</keyword>
<keyword evidence="6 11" id="KW-0812">Transmembrane</keyword>
<protein>
    <recommendedName>
        <fullName evidence="3">histidine kinase</fullName>
        <ecNumber evidence="3">2.7.13.3</ecNumber>
    </recommendedName>
</protein>
<evidence type="ECO:0000256" key="10">
    <source>
        <dbReference type="ARBA" id="ARBA00023136"/>
    </source>
</evidence>
<comment type="caution">
    <text evidence="14">The sequence shown here is derived from an EMBL/GenBank/DDBJ whole genome shotgun (WGS) entry which is preliminary data.</text>
</comment>
<evidence type="ECO:0000256" key="3">
    <source>
        <dbReference type="ARBA" id="ARBA00012438"/>
    </source>
</evidence>
<dbReference type="Gene3D" id="1.10.287.130">
    <property type="match status" value="1"/>
</dbReference>
<dbReference type="InterPro" id="IPR036097">
    <property type="entry name" value="HisK_dim/P_sf"/>
</dbReference>
<dbReference type="Gene3D" id="6.10.340.10">
    <property type="match status" value="1"/>
</dbReference>
<keyword evidence="4" id="KW-0597">Phosphoprotein</keyword>
<dbReference type="InterPro" id="IPR003594">
    <property type="entry name" value="HATPase_dom"/>
</dbReference>